<comment type="caution">
    <text evidence="2">The sequence shown here is derived from an EMBL/GenBank/DDBJ whole genome shotgun (WGS) entry which is preliminary data.</text>
</comment>
<keyword evidence="1" id="KW-0732">Signal</keyword>
<organism evidence="2 3">
    <name type="scientific">Caerostris darwini</name>
    <dbReference type="NCBI Taxonomy" id="1538125"/>
    <lineage>
        <taxon>Eukaryota</taxon>
        <taxon>Metazoa</taxon>
        <taxon>Ecdysozoa</taxon>
        <taxon>Arthropoda</taxon>
        <taxon>Chelicerata</taxon>
        <taxon>Arachnida</taxon>
        <taxon>Araneae</taxon>
        <taxon>Araneomorphae</taxon>
        <taxon>Entelegynae</taxon>
        <taxon>Araneoidea</taxon>
        <taxon>Araneidae</taxon>
        <taxon>Caerostris</taxon>
    </lineage>
</organism>
<keyword evidence="3" id="KW-1185">Reference proteome</keyword>
<evidence type="ECO:0000313" key="2">
    <source>
        <dbReference type="EMBL" id="GIY72732.1"/>
    </source>
</evidence>
<evidence type="ECO:0008006" key="4">
    <source>
        <dbReference type="Google" id="ProtNLM"/>
    </source>
</evidence>
<accession>A0AAV4VR41</accession>
<evidence type="ECO:0000256" key="1">
    <source>
        <dbReference type="SAM" id="SignalP"/>
    </source>
</evidence>
<name>A0AAV4VR41_9ARAC</name>
<feature type="chain" id="PRO_5043730461" description="Secreted protein" evidence="1">
    <location>
        <begin position="26"/>
        <end position="100"/>
    </location>
</feature>
<proteinExistence type="predicted"/>
<evidence type="ECO:0000313" key="3">
    <source>
        <dbReference type="Proteomes" id="UP001054837"/>
    </source>
</evidence>
<protein>
    <recommendedName>
        <fullName evidence="4">Secreted protein</fullName>
    </recommendedName>
</protein>
<gene>
    <name evidence="2" type="ORF">CDAR_53631</name>
</gene>
<dbReference type="AlphaFoldDB" id="A0AAV4VR41"/>
<sequence>MGSIAKNAFFRTLTLSFMVYNGSCSLPVHCPSWSNVLVTQRANFLVTNTCCICKFITMQTLSDSINKLANFWVGEPDLYSIRQESSQDRNEYRRKFLGRV</sequence>
<reference evidence="2 3" key="1">
    <citation type="submission" date="2021-06" db="EMBL/GenBank/DDBJ databases">
        <title>Caerostris darwini draft genome.</title>
        <authorList>
            <person name="Kono N."/>
            <person name="Arakawa K."/>
        </authorList>
    </citation>
    <scope>NUCLEOTIDE SEQUENCE [LARGE SCALE GENOMIC DNA]</scope>
</reference>
<dbReference type="Proteomes" id="UP001054837">
    <property type="component" value="Unassembled WGS sequence"/>
</dbReference>
<feature type="signal peptide" evidence="1">
    <location>
        <begin position="1"/>
        <end position="25"/>
    </location>
</feature>
<dbReference type="EMBL" id="BPLQ01013514">
    <property type="protein sequence ID" value="GIY72732.1"/>
    <property type="molecule type" value="Genomic_DNA"/>
</dbReference>